<evidence type="ECO:0000256" key="4">
    <source>
        <dbReference type="ARBA" id="ARBA00022692"/>
    </source>
</evidence>
<dbReference type="EMBL" id="FNND01000001">
    <property type="protein sequence ID" value="SDW20634.1"/>
    <property type="molecule type" value="Genomic_DNA"/>
</dbReference>
<comment type="caution">
    <text evidence="14">The sequence shown here is derived from an EMBL/GenBank/DDBJ whole genome shotgun (WGS) entry which is preliminary data.</text>
</comment>
<dbReference type="Gene3D" id="2.60.40.1120">
    <property type="entry name" value="Carboxypeptidase-like, regulatory domain"/>
    <property type="match status" value="1"/>
</dbReference>
<dbReference type="InterPro" id="IPR012910">
    <property type="entry name" value="Plug_dom"/>
</dbReference>
<accession>A0A1H2RPC3</accession>
<evidence type="ECO:0000256" key="3">
    <source>
        <dbReference type="ARBA" id="ARBA00022452"/>
    </source>
</evidence>
<dbReference type="Pfam" id="PF13715">
    <property type="entry name" value="CarbopepD_reg_2"/>
    <property type="match status" value="1"/>
</dbReference>
<gene>
    <name evidence="14" type="ORF">SAMN05444420_101524</name>
</gene>
<keyword evidence="2 10" id="KW-0813">Transport</keyword>
<dbReference type="InterPro" id="IPR037066">
    <property type="entry name" value="Plug_dom_sf"/>
</dbReference>
<dbReference type="GO" id="GO:0044718">
    <property type="term" value="P:siderophore transmembrane transport"/>
    <property type="evidence" value="ECO:0007669"/>
    <property type="project" value="TreeGrafter"/>
</dbReference>
<sequence>MILHKNLLLFIVLLLSVSLQAQYKIKGKILDENKLPITQATVKSVATGESTLTDEKGNYTLTTSDEHPSLQVSKEGYAPLEFPVVLQDNENRVTYVETTLRRNAEETLAGVVELQPVVISDNPSLVANSVGLAKIKLDKVAGGTNLADLRNLNIQRSQTLKDALQREPGIIIQDFFGGNDQPRLNIRGSGIQSNPQSRGVALSQDGIPINFADGSYIIGVLEPQVSNLVEIYRGANALEHGGATLGGAMNFVTKNGYNASPLSVKMEAGSFNYFNSTISSGFSAGRNDLFVASSYNHSDGYRTYNSSKRFNALLNVGRKFTDKFEARLYASFTDLYFDIPGPLTRYQMESDRKQINKAPKTTFPYAFGPNVVRDKPNRSSKIARFGTKLAYQINANNLILATLYYQYADDAFTYPIANGVRQDFNNDYGVRLSYTNTTEKNDFTLGLQYSQGLMHQSRFHNDRGNFGVLFAKQDLTANHAIAYVSDTYKITPSLLANVSVQGSYDTRKVEDKFTGAKRPFLFVAPNGLQARALPNPNAATPVTGDFSYNAINPKVGVIYKFTDRAQVFANFSRSYEPPTFLEIVRLTGSAIPNPNRPPVPDPNHPVPPIYSNSSNVNSGPTTITISDLKAQQASTVELGTKGNLGRAFVWNVSAYHSWVKDEIFTIADGSVGVGGNTVNTPYATIHRGLEAGLQSTFLTHIFSAKEDTFTLSVNYNYSDFYFDGGELKGNQIAGIPTHYLFTALTYKHPIGIFAEVNLESLPVKTPIDHKNTLYQDPYSLVGARLGYKKGQWTFFLQGNNLADKVYASSYLVQAEVTAPPMRLNPAATPDDKTNFIPGVGRNIIGGLSFTW</sequence>
<comment type="subcellular location">
    <subcellularLocation>
        <location evidence="1 10">Cell outer membrane</location>
        <topology evidence="1 10">Multi-pass membrane protein</topology>
    </subcellularLocation>
</comment>
<dbReference type="Proteomes" id="UP000182771">
    <property type="component" value="Unassembled WGS sequence"/>
</dbReference>
<keyword evidence="4 10" id="KW-0812">Transmembrane</keyword>
<dbReference type="SUPFAM" id="SSF49464">
    <property type="entry name" value="Carboxypeptidase regulatory domain-like"/>
    <property type="match status" value="1"/>
</dbReference>
<dbReference type="GO" id="GO:0009279">
    <property type="term" value="C:cell outer membrane"/>
    <property type="evidence" value="ECO:0007669"/>
    <property type="project" value="UniProtKB-SubCell"/>
</dbReference>
<feature type="domain" description="TonB-dependent receptor plug" evidence="13">
    <location>
        <begin position="152"/>
        <end position="248"/>
    </location>
</feature>
<evidence type="ECO:0000259" key="13">
    <source>
        <dbReference type="Pfam" id="PF07715"/>
    </source>
</evidence>
<evidence type="ECO:0000256" key="5">
    <source>
        <dbReference type="ARBA" id="ARBA00022729"/>
    </source>
</evidence>
<dbReference type="Gene3D" id="2.170.130.10">
    <property type="entry name" value="TonB-dependent receptor, plug domain"/>
    <property type="match status" value="1"/>
</dbReference>
<reference evidence="14 15" key="1">
    <citation type="submission" date="2016-10" db="EMBL/GenBank/DDBJ databases">
        <authorList>
            <person name="Varghese N."/>
            <person name="Submissions S."/>
        </authorList>
    </citation>
    <scope>NUCLEOTIDE SEQUENCE [LARGE SCALE GENOMIC DNA]</scope>
    <source>
        <strain evidence="14 15">DSM 11449</strain>
    </source>
</reference>
<dbReference type="RefSeq" id="WP_016419776.1">
    <property type="nucleotide sequence ID" value="NZ_FNND01000001.1"/>
</dbReference>
<evidence type="ECO:0000256" key="11">
    <source>
        <dbReference type="RuleBase" id="RU003357"/>
    </source>
</evidence>
<keyword evidence="15" id="KW-1185">Reference proteome</keyword>
<keyword evidence="5" id="KW-0732">Signal</keyword>
<dbReference type="PROSITE" id="PS52016">
    <property type="entry name" value="TONB_DEPENDENT_REC_3"/>
    <property type="match status" value="1"/>
</dbReference>
<dbReference type="AlphaFoldDB" id="A0A1H2RPC3"/>
<organism evidence="14 15">
    <name type="scientific">Capnocytophaga granulosa</name>
    <dbReference type="NCBI Taxonomy" id="45242"/>
    <lineage>
        <taxon>Bacteria</taxon>
        <taxon>Pseudomonadati</taxon>
        <taxon>Bacteroidota</taxon>
        <taxon>Flavobacteriia</taxon>
        <taxon>Flavobacteriales</taxon>
        <taxon>Flavobacteriaceae</taxon>
        <taxon>Capnocytophaga</taxon>
    </lineage>
</organism>
<dbReference type="InterPro" id="IPR036942">
    <property type="entry name" value="Beta-barrel_TonB_sf"/>
</dbReference>
<evidence type="ECO:0000256" key="8">
    <source>
        <dbReference type="ARBA" id="ARBA00023170"/>
    </source>
</evidence>
<evidence type="ECO:0000256" key="7">
    <source>
        <dbReference type="ARBA" id="ARBA00023136"/>
    </source>
</evidence>
<dbReference type="Gene3D" id="2.40.170.20">
    <property type="entry name" value="TonB-dependent receptor, beta-barrel domain"/>
    <property type="match status" value="1"/>
</dbReference>
<keyword evidence="9 10" id="KW-0998">Cell outer membrane</keyword>
<keyword evidence="6 11" id="KW-0798">TonB box</keyword>
<keyword evidence="3 10" id="KW-1134">Transmembrane beta strand</keyword>
<comment type="similarity">
    <text evidence="10 11">Belongs to the TonB-dependent receptor family.</text>
</comment>
<proteinExistence type="inferred from homology"/>
<evidence type="ECO:0000313" key="14">
    <source>
        <dbReference type="EMBL" id="SDW20634.1"/>
    </source>
</evidence>
<protein>
    <submittedName>
        <fullName evidence="14">Iron complex outermembrane recepter protein</fullName>
    </submittedName>
</protein>
<evidence type="ECO:0000313" key="15">
    <source>
        <dbReference type="Proteomes" id="UP000182771"/>
    </source>
</evidence>
<evidence type="ECO:0000256" key="9">
    <source>
        <dbReference type="ARBA" id="ARBA00023237"/>
    </source>
</evidence>
<dbReference type="Pfam" id="PF07715">
    <property type="entry name" value="Plug"/>
    <property type="match status" value="1"/>
</dbReference>
<dbReference type="OrthoDB" id="9782587at2"/>
<dbReference type="SUPFAM" id="SSF56935">
    <property type="entry name" value="Porins"/>
    <property type="match status" value="1"/>
</dbReference>
<evidence type="ECO:0000256" key="2">
    <source>
        <dbReference type="ARBA" id="ARBA00022448"/>
    </source>
</evidence>
<name>A0A1H2RPC3_9FLAO</name>
<dbReference type="GeneID" id="85017619"/>
<evidence type="ECO:0000256" key="1">
    <source>
        <dbReference type="ARBA" id="ARBA00004571"/>
    </source>
</evidence>
<dbReference type="InterPro" id="IPR008969">
    <property type="entry name" value="CarboxyPept-like_regulatory"/>
</dbReference>
<feature type="domain" description="TonB-dependent receptor-like beta-barrel" evidence="12">
    <location>
        <begin position="367"/>
        <end position="801"/>
    </location>
</feature>
<evidence type="ECO:0000259" key="12">
    <source>
        <dbReference type="Pfam" id="PF00593"/>
    </source>
</evidence>
<dbReference type="InterPro" id="IPR000531">
    <property type="entry name" value="Beta-barrel_TonB"/>
</dbReference>
<evidence type="ECO:0000256" key="6">
    <source>
        <dbReference type="ARBA" id="ARBA00023077"/>
    </source>
</evidence>
<keyword evidence="7 10" id="KW-0472">Membrane</keyword>
<dbReference type="InterPro" id="IPR039426">
    <property type="entry name" value="TonB-dep_rcpt-like"/>
</dbReference>
<dbReference type="PANTHER" id="PTHR30069">
    <property type="entry name" value="TONB-DEPENDENT OUTER MEMBRANE RECEPTOR"/>
    <property type="match status" value="1"/>
</dbReference>
<dbReference type="CDD" id="cd01347">
    <property type="entry name" value="ligand_gated_channel"/>
    <property type="match status" value="1"/>
</dbReference>
<dbReference type="PANTHER" id="PTHR30069:SF29">
    <property type="entry name" value="HEMOGLOBIN AND HEMOGLOBIN-HAPTOGLOBIN-BINDING PROTEIN 1-RELATED"/>
    <property type="match status" value="1"/>
</dbReference>
<keyword evidence="8" id="KW-0675">Receptor</keyword>
<dbReference type="GO" id="GO:0015344">
    <property type="term" value="F:siderophore uptake transmembrane transporter activity"/>
    <property type="evidence" value="ECO:0007669"/>
    <property type="project" value="TreeGrafter"/>
</dbReference>
<evidence type="ECO:0000256" key="10">
    <source>
        <dbReference type="PROSITE-ProRule" id="PRU01360"/>
    </source>
</evidence>
<dbReference type="Pfam" id="PF00593">
    <property type="entry name" value="TonB_dep_Rec_b-barrel"/>
    <property type="match status" value="1"/>
</dbReference>